<keyword evidence="4" id="KW-1185">Reference proteome</keyword>
<name>A0AAD5KAN1_9FUNG</name>
<dbReference type="Proteomes" id="UP001209540">
    <property type="component" value="Unassembled WGS sequence"/>
</dbReference>
<reference evidence="3" key="2">
    <citation type="submission" date="2023-02" db="EMBL/GenBank/DDBJ databases">
        <authorList>
            <consortium name="DOE Joint Genome Institute"/>
            <person name="Mondo S.J."/>
            <person name="Chang Y."/>
            <person name="Wang Y."/>
            <person name="Ahrendt S."/>
            <person name="Andreopoulos W."/>
            <person name="Barry K."/>
            <person name="Beard J."/>
            <person name="Benny G.L."/>
            <person name="Blankenship S."/>
            <person name="Bonito G."/>
            <person name="Cuomo C."/>
            <person name="Desiro A."/>
            <person name="Gervers K.A."/>
            <person name="Hundley H."/>
            <person name="Kuo A."/>
            <person name="LaButti K."/>
            <person name="Lang B.F."/>
            <person name="Lipzen A."/>
            <person name="O'Donnell K."/>
            <person name="Pangilinan J."/>
            <person name="Reynolds N."/>
            <person name="Sandor L."/>
            <person name="Smith M.W."/>
            <person name="Tsang A."/>
            <person name="Grigoriev I.V."/>
            <person name="Stajich J.E."/>
            <person name="Spatafora J.W."/>
        </authorList>
    </citation>
    <scope>NUCLEOTIDE SEQUENCE</scope>
    <source>
        <strain evidence="3">RSA 2281</strain>
    </source>
</reference>
<sequence>MKLFTLSRTFAITLLFSTLNIIFVFSTEDSFAAVNQHPEKLLQKQKAHIPDLCSDFKKGGKPYAAVHGSCTEYYQCIQSMDKTMPRHCDYGTMFNEEIGKCVPITDKSEDCHDHGEYPRKKSNSNKLAISTTINNNMLLGVIAVGVIYPNQPFLLLLE</sequence>
<dbReference type="SUPFAM" id="SSF57625">
    <property type="entry name" value="Invertebrate chitin-binding proteins"/>
    <property type="match status" value="1"/>
</dbReference>
<feature type="transmembrane region" description="Helical" evidence="1">
    <location>
        <begin position="127"/>
        <end position="148"/>
    </location>
</feature>
<dbReference type="Pfam" id="PF01607">
    <property type="entry name" value="CBM_14"/>
    <property type="match status" value="1"/>
</dbReference>
<organism evidence="3 4">
    <name type="scientific">Phascolomyces articulosus</name>
    <dbReference type="NCBI Taxonomy" id="60185"/>
    <lineage>
        <taxon>Eukaryota</taxon>
        <taxon>Fungi</taxon>
        <taxon>Fungi incertae sedis</taxon>
        <taxon>Mucoromycota</taxon>
        <taxon>Mucoromycotina</taxon>
        <taxon>Mucoromycetes</taxon>
        <taxon>Mucorales</taxon>
        <taxon>Lichtheimiaceae</taxon>
        <taxon>Phascolomyces</taxon>
    </lineage>
</organism>
<dbReference type="GO" id="GO:0008061">
    <property type="term" value="F:chitin binding"/>
    <property type="evidence" value="ECO:0007669"/>
    <property type="project" value="InterPro"/>
</dbReference>
<dbReference type="AlphaFoldDB" id="A0AAD5KAN1"/>
<keyword evidence="1" id="KW-0812">Transmembrane</keyword>
<dbReference type="InterPro" id="IPR002557">
    <property type="entry name" value="Chitin-bd_dom"/>
</dbReference>
<feature type="transmembrane region" description="Helical" evidence="1">
    <location>
        <begin position="6"/>
        <end position="25"/>
    </location>
</feature>
<keyword evidence="1" id="KW-0472">Membrane</keyword>
<reference evidence="3" key="1">
    <citation type="journal article" date="2022" name="IScience">
        <title>Evolution of zygomycete secretomes and the origins of terrestrial fungal ecologies.</title>
        <authorList>
            <person name="Chang Y."/>
            <person name="Wang Y."/>
            <person name="Mondo S."/>
            <person name="Ahrendt S."/>
            <person name="Andreopoulos W."/>
            <person name="Barry K."/>
            <person name="Beard J."/>
            <person name="Benny G.L."/>
            <person name="Blankenship S."/>
            <person name="Bonito G."/>
            <person name="Cuomo C."/>
            <person name="Desiro A."/>
            <person name="Gervers K.A."/>
            <person name="Hundley H."/>
            <person name="Kuo A."/>
            <person name="LaButti K."/>
            <person name="Lang B.F."/>
            <person name="Lipzen A."/>
            <person name="O'Donnell K."/>
            <person name="Pangilinan J."/>
            <person name="Reynolds N."/>
            <person name="Sandor L."/>
            <person name="Smith M.E."/>
            <person name="Tsang A."/>
            <person name="Grigoriev I.V."/>
            <person name="Stajich J.E."/>
            <person name="Spatafora J.W."/>
        </authorList>
    </citation>
    <scope>NUCLEOTIDE SEQUENCE</scope>
    <source>
        <strain evidence="3">RSA 2281</strain>
    </source>
</reference>
<evidence type="ECO:0000256" key="1">
    <source>
        <dbReference type="SAM" id="Phobius"/>
    </source>
</evidence>
<dbReference type="GO" id="GO:0005576">
    <property type="term" value="C:extracellular region"/>
    <property type="evidence" value="ECO:0007669"/>
    <property type="project" value="InterPro"/>
</dbReference>
<proteinExistence type="predicted"/>
<keyword evidence="1" id="KW-1133">Transmembrane helix</keyword>
<protein>
    <recommendedName>
        <fullName evidence="2">Chitin-binding type-2 domain-containing protein</fullName>
    </recommendedName>
</protein>
<comment type="caution">
    <text evidence="3">The sequence shown here is derived from an EMBL/GenBank/DDBJ whole genome shotgun (WGS) entry which is preliminary data.</text>
</comment>
<evidence type="ECO:0000313" key="3">
    <source>
        <dbReference type="EMBL" id="KAI9276786.1"/>
    </source>
</evidence>
<feature type="domain" description="Chitin-binding type-2" evidence="2">
    <location>
        <begin position="50"/>
        <end position="113"/>
    </location>
</feature>
<gene>
    <name evidence="3" type="ORF">BDA99DRAFT_531882</name>
</gene>
<dbReference type="InterPro" id="IPR036508">
    <property type="entry name" value="Chitin-bd_dom_sf"/>
</dbReference>
<dbReference type="Gene3D" id="2.170.140.10">
    <property type="entry name" value="Chitin binding domain"/>
    <property type="match status" value="1"/>
</dbReference>
<dbReference type="EMBL" id="JAIXMP010000002">
    <property type="protein sequence ID" value="KAI9276786.1"/>
    <property type="molecule type" value="Genomic_DNA"/>
</dbReference>
<dbReference type="PROSITE" id="PS50940">
    <property type="entry name" value="CHIT_BIND_II"/>
    <property type="match status" value="1"/>
</dbReference>
<evidence type="ECO:0000259" key="2">
    <source>
        <dbReference type="PROSITE" id="PS50940"/>
    </source>
</evidence>
<accession>A0AAD5KAN1</accession>
<evidence type="ECO:0000313" key="4">
    <source>
        <dbReference type="Proteomes" id="UP001209540"/>
    </source>
</evidence>